<organism evidence="9 10">
    <name type="scientific">Fibrella rubiginis</name>
    <dbReference type="NCBI Taxonomy" id="2817060"/>
    <lineage>
        <taxon>Bacteria</taxon>
        <taxon>Pseudomonadati</taxon>
        <taxon>Bacteroidota</taxon>
        <taxon>Cytophagia</taxon>
        <taxon>Cytophagales</taxon>
        <taxon>Spirosomataceae</taxon>
        <taxon>Fibrella</taxon>
    </lineage>
</organism>
<evidence type="ECO:0000259" key="8">
    <source>
        <dbReference type="Pfam" id="PF12704"/>
    </source>
</evidence>
<feature type="domain" description="ABC3 transporter permease C-terminal" evidence="7">
    <location>
        <begin position="677"/>
        <end position="790"/>
    </location>
</feature>
<feature type="transmembrane region" description="Helical" evidence="6">
    <location>
        <begin position="372"/>
        <end position="399"/>
    </location>
</feature>
<dbReference type="InterPro" id="IPR050250">
    <property type="entry name" value="Macrolide_Exporter_MacB"/>
</dbReference>
<dbReference type="PANTHER" id="PTHR30572:SF18">
    <property type="entry name" value="ABC-TYPE MACROLIDE FAMILY EXPORT SYSTEM PERMEASE COMPONENT 2"/>
    <property type="match status" value="1"/>
</dbReference>
<dbReference type="Proteomes" id="UP000664034">
    <property type="component" value="Unassembled WGS sequence"/>
</dbReference>
<feature type="transmembrane region" description="Helical" evidence="6">
    <location>
        <begin position="677"/>
        <end position="698"/>
    </location>
</feature>
<evidence type="ECO:0000313" key="9">
    <source>
        <dbReference type="EMBL" id="MBO0937465.1"/>
    </source>
</evidence>
<evidence type="ECO:0000256" key="4">
    <source>
        <dbReference type="ARBA" id="ARBA00022989"/>
    </source>
</evidence>
<keyword evidence="2" id="KW-1003">Cell membrane</keyword>
<accession>A0A939K6E9</accession>
<feature type="transmembrane region" description="Helical" evidence="6">
    <location>
        <begin position="760"/>
        <end position="780"/>
    </location>
</feature>
<protein>
    <submittedName>
        <fullName evidence="9">ABC transporter permease</fullName>
    </submittedName>
</protein>
<evidence type="ECO:0000313" key="10">
    <source>
        <dbReference type="Proteomes" id="UP000664034"/>
    </source>
</evidence>
<feature type="transmembrane region" description="Helical" evidence="6">
    <location>
        <begin position="726"/>
        <end position="745"/>
    </location>
</feature>
<dbReference type="PROSITE" id="PS51257">
    <property type="entry name" value="PROKAR_LIPOPROTEIN"/>
    <property type="match status" value="1"/>
</dbReference>
<keyword evidence="3 6" id="KW-0812">Transmembrane</keyword>
<dbReference type="Pfam" id="PF02687">
    <property type="entry name" value="FtsX"/>
    <property type="match status" value="2"/>
</dbReference>
<feature type="transmembrane region" description="Helical" evidence="6">
    <location>
        <begin position="329"/>
        <end position="352"/>
    </location>
</feature>
<comment type="caution">
    <text evidence="9">The sequence shown here is derived from an EMBL/GenBank/DDBJ whole genome shotgun (WGS) entry which is preliminary data.</text>
</comment>
<feature type="transmembrane region" description="Helical" evidence="6">
    <location>
        <begin position="21"/>
        <end position="41"/>
    </location>
</feature>
<keyword evidence="10" id="KW-1185">Reference proteome</keyword>
<evidence type="ECO:0000256" key="5">
    <source>
        <dbReference type="ARBA" id="ARBA00023136"/>
    </source>
</evidence>
<feature type="domain" description="ABC3 transporter permease C-terminal" evidence="7">
    <location>
        <begin position="284"/>
        <end position="400"/>
    </location>
</feature>
<dbReference type="EMBL" id="JAFMYV010000006">
    <property type="protein sequence ID" value="MBO0937465.1"/>
    <property type="molecule type" value="Genomic_DNA"/>
</dbReference>
<dbReference type="PANTHER" id="PTHR30572">
    <property type="entry name" value="MEMBRANE COMPONENT OF TRANSPORTER-RELATED"/>
    <property type="match status" value="1"/>
</dbReference>
<reference evidence="9" key="1">
    <citation type="submission" date="2021-03" db="EMBL/GenBank/DDBJ databases">
        <title>Fibrella sp. HMF5335 genome sequencing and assembly.</title>
        <authorList>
            <person name="Kang H."/>
            <person name="Kim H."/>
            <person name="Bae S."/>
            <person name="Joh K."/>
        </authorList>
    </citation>
    <scope>NUCLEOTIDE SEQUENCE</scope>
    <source>
        <strain evidence="9">HMF5335</strain>
    </source>
</reference>
<evidence type="ECO:0000256" key="6">
    <source>
        <dbReference type="SAM" id="Phobius"/>
    </source>
</evidence>
<name>A0A939K6E9_9BACT</name>
<dbReference type="InterPro" id="IPR003838">
    <property type="entry name" value="ABC3_permease_C"/>
</dbReference>
<feature type="transmembrane region" description="Helical" evidence="6">
    <location>
        <begin position="420"/>
        <end position="440"/>
    </location>
</feature>
<gene>
    <name evidence="9" type="ORF">J2I47_12990</name>
</gene>
<evidence type="ECO:0000259" key="7">
    <source>
        <dbReference type="Pfam" id="PF02687"/>
    </source>
</evidence>
<feature type="transmembrane region" description="Helical" evidence="6">
    <location>
        <begin position="278"/>
        <end position="300"/>
    </location>
</feature>
<dbReference type="GO" id="GO:0022857">
    <property type="term" value="F:transmembrane transporter activity"/>
    <property type="evidence" value="ECO:0007669"/>
    <property type="project" value="TreeGrafter"/>
</dbReference>
<dbReference type="GO" id="GO:0005886">
    <property type="term" value="C:plasma membrane"/>
    <property type="evidence" value="ECO:0007669"/>
    <property type="project" value="UniProtKB-SubCell"/>
</dbReference>
<feature type="domain" description="MacB-like periplasmic core" evidence="8">
    <location>
        <begin position="473"/>
        <end position="618"/>
    </location>
</feature>
<dbReference type="AlphaFoldDB" id="A0A939K6E9"/>
<comment type="subcellular location">
    <subcellularLocation>
        <location evidence="1">Cell membrane</location>
        <topology evidence="1">Multi-pass membrane protein</topology>
    </subcellularLocation>
</comment>
<evidence type="ECO:0000256" key="3">
    <source>
        <dbReference type="ARBA" id="ARBA00022692"/>
    </source>
</evidence>
<keyword evidence="4 6" id="KW-1133">Transmembrane helix</keyword>
<dbReference type="InterPro" id="IPR025857">
    <property type="entry name" value="MacB_PCD"/>
</dbReference>
<proteinExistence type="predicted"/>
<keyword evidence="5 6" id="KW-0472">Membrane</keyword>
<evidence type="ECO:0000256" key="1">
    <source>
        <dbReference type="ARBA" id="ARBA00004651"/>
    </source>
</evidence>
<dbReference type="Pfam" id="PF12704">
    <property type="entry name" value="MacB_PCD"/>
    <property type="match status" value="2"/>
</dbReference>
<feature type="domain" description="MacB-like periplasmic core" evidence="8">
    <location>
        <begin position="20"/>
        <end position="237"/>
    </location>
</feature>
<sequence>MFTNYLKIAWRNLVRNKANTVINVFGLTVGLSSCLLIGLYIQHELSFDTFQQKGNRIVRLIMEYRFDGSQESSQGNFTSTYVAPVFVHTFPEVQSAVRMTSSAVTVRYEDKLVREPNFMFADSTFFDLFAAQFKLGNPRKALDGPNKVILTETTAKKYFGTDNPVGKILLIGSDSTAYQITGLVADYPTNSQIKFDFLASFSSLKANQEQTYFNANYTTYLLLKNEGSLATLAPKITPFMKKEMAGSGAFITFHPEPFSRIHLHSNYDAFVLNTTITYLYILSAVALLILLIVGCTYINLSTARSLERAREVGIRKVAGARKAQLFWQYIGESGMVCLVALLLSLVVVLVALPAFSNLTQVSLTARTLFSPYFLLFALLITVAMSLLAGSYPALVLTSFQPIQVLKGLFKHSGAGRTMQQSLIVFQFSISIALLVGTFIIQKQLAFIQQKKLGYDREHVLVLPISQRMVSNLSAIKQELKTNPDVLSASRCVSTPVSIVGGYNMRSATMSEKAQMGVTANPVDEDYIKTTGLQLVAGESISEQDVKDIRLADEKTPRQYHFVLNESAAKKLGWTPQQAIGQRMFLDNSRPGVVKGVVRDFHFESLHAAIKPLVLFPEDYGRQLLVKVSGRNLPQTIAFVETKWKQLAPYLPFEYRFLDDDYTKLYQSEQQLGTVMDLFAGIALVLTCLGLLGLSAYVVQQRTKEIGVRKVLGASVASIVSLLSRDFLKLVIVSVILASPVAWWAMNRWLNDFAYKIDIEWWFFAVAGLLAVGIALLTVSFQSIRAALMNPVKSLRSE</sequence>
<dbReference type="RefSeq" id="WP_207365023.1">
    <property type="nucleotide sequence ID" value="NZ_JAFMYV010000006.1"/>
</dbReference>
<evidence type="ECO:0000256" key="2">
    <source>
        <dbReference type="ARBA" id="ARBA00022475"/>
    </source>
</evidence>